<dbReference type="AlphaFoldDB" id="A0A1Z5ITQ4"/>
<dbReference type="OrthoDB" id="2300134at2"/>
<evidence type="ECO:0000313" key="8">
    <source>
        <dbReference type="EMBL" id="GAX05145.1"/>
    </source>
</evidence>
<dbReference type="InterPro" id="IPR003856">
    <property type="entry name" value="LPS_length_determ_N"/>
</dbReference>
<evidence type="ECO:0000256" key="4">
    <source>
        <dbReference type="ARBA" id="ARBA00022989"/>
    </source>
</evidence>
<protein>
    <submittedName>
        <fullName evidence="8">Chain length determinant protein</fullName>
    </submittedName>
</protein>
<name>A0A1Z5ITQ4_9LACO</name>
<comment type="caution">
    <text evidence="8">The sequence shown here is derived from an EMBL/GenBank/DDBJ whole genome shotgun (WGS) entry which is preliminary data.</text>
</comment>
<evidence type="ECO:0000259" key="7">
    <source>
        <dbReference type="Pfam" id="PF02706"/>
    </source>
</evidence>
<accession>A0A1Z5ITQ4</accession>
<comment type="subcellular location">
    <subcellularLocation>
        <location evidence="1">Cell membrane</location>
        <topology evidence="1">Multi-pass membrane protein</topology>
    </subcellularLocation>
</comment>
<evidence type="ECO:0000256" key="2">
    <source>
        <dbReference type="ARBA" id="ARBA00022475"/>
    </source>
</evidence>
<sequence length="225" mass="25169">MKSNYSFLPFVTVLWKRLIWIVLFAIIGGVVGFFVAKSTFVPQYTASSTVEVTRKKGITESNLDRYNTDVNRIGTVQSEIADFGTYEKANQLMQKQYNVSVPAKTIQKHAVVLTKPSSTILAVSMTSPSSEKAVLTVNSIIQAYKIKYAKNDKRLVVRQLSKATKLNTTVTQAPYSQDIKNGAIIGAVLTYLICLIAYFLRKKRVDQYTNKHADRDSSSRGNIKI</sequence>
<reference evidence="8 9" key="1">
    <citation type="submission" date="2015-11" db="EMBL/GenBank/DDBJ databases">
        <title>Draft genome sequences of new species of the genus Lactobacillus isolated from orchardgrass silage.</title>
        <authorList>
            <person name="Tohno M."/>
            <person name="Tanizawa Y."/>
            <person name="Arita M."/>
        </authorList>
    </citation>
    <scope>NUCLEOTIDE SEQUENCE [LARGE SCALE GENOMIC DNA]</scope>
    <source>
        <strain evidence="8 9">IWT25</strain>
    </source>
</reference>
<dbReference type="Proteomes" id="UP000198414">
    <property type="component" value="Unassembled WGS sequence"/>
</dbReference>
<keyword evidence="5 6" id="KW-0472">Membrane</keyword>
<evidence type="ECO:0000313" key="9">
    <source>
        <dbReference type="Proteomes" id="UP000198414"/>
    </source>
</evidence>
<proteinExistence type="predicted"/>
<dbReference type="Pfam" id="PF02706">
    <property type="entry name" value="Wzz"/>
    <property type="match status" value="1"/>
</dbReference>
<evidence type="ECO:0000256" key="5">
    <source>
        <dbReference type="ARBA" id="ARBA00023136"/>
    </source>
</evidence>
<feature type="transmembrane region" description="Helical" evidence="6">
    <location>
        <begin position="18"/>
        <end position="36"/>
    </location>
</feature>
<dbReference type="GO" id="GO:0005886">
    <property type="term" value="C:plasma membrane"/>
    <property type="evidence" value="ECO:0007669"/>
    <property type="project" value="UniProtKB-SubCell"/>
</dbReference>
<keyword evidence="4 6" id="KW-1133">Transmembrane helix</keyword>
<feature type="domain" description="Polysaccharide chain length determinant N-terminal" evidence="7">
    <location>
        <begin position="11"/>
        <end position="77"/>
    </location>
</feature>
<dbReference type="EMBL" id="BCMI01000003">
    <property type="protein sequence ID" value="GAX05145.1"/>
    <property type="molecule type" value="Genomic_DNA"/>
</dbReference>
<keyword evidence="2" id="KW-1003">Cell membrane</keyword>
<keyword evidence="3 6" id="KW-0812">Transmembrane</keyword>
<evidence type="ECO:0000256" key="6">
    <source>
        <dbReference type="SAM" id="Phobius"/>
    </source>
</evidence>
<organism evidence="8 9">
    <name type="scientific">Secundilactobacillus pentosiphilus</name>
    <dbReference type="NCBI Taxonomy" id="1714682"/>
    <lineage>
        <taxon>Bacteria</taxon>
        <taxon>Bacillati</taxon>
        <taxon>Bacillota</taxon>
        <taxon>Bacilli</taxon>
        <taxon>Lactobacillales</taxon>
        <taxon>Lactobacillaceae</taxon>
        <taxon>Secundilactobacillus</taxon>
    </lineage>
</organism>
<feature type="transmembrane region" description="Helical" evidence="6">
    <location>
        <begin position="182"/>
        <end position="200"/>
    </location>
</feature>
<evidence type="ECO:0000256" key="1">
    <source>
        <dbReference type="ARBA" id="ARBA00004651"/>
    </source>
</evidence>
<gene>
    <name evidence="8" type="ORF">IWT25_00448</name>
</gene>
<evidence type="ECO:0000256" key="3">
    <source>
        <dbReference type="ARBA" id="ARBA00022692"/>
    </source>
</evidence>
<dbReference type="RefSeq" id="WP_089120500.1">
    <property type="nucleotide sequence ID" value="NZ_BCMI01000003.1"/>
</dbReference>